<proteinExistence type="predicted"/>
<dbReference type="EMBL" id="CAMXCT030003804">
    <property type="protein sequence ID" value="CAL4793671.1"/>
    <property type="molecule type" value="Genomic_DNA"/>
</dbReference>
<protein>
    <submittedName>
        <fullName evidence="2">Bacitracin synthase 1</fullName>
    </submittedName>
</protein>
<evidence type="ECO:0000313" key="1">
    <source>
        <dbReference type="EMBL" id="CAI4006359.1"/>
    </source>
</evidence>
<name>A0A9P1GDH6_9DINO</name>
<comment type="caution">
    <text evidence="1">The sequence shown here is derived from an EMBL/GenBank/DDBJ whole genome shotgun (WGS) entry which is preliminary data.</text>
</comment>
<dbReference type="Proteomes" id="UP001152797">
    <property type="component" value="Unassembled WGS sequence"/>
</dbReference>
<reference evidence="1" key="1">
    <citation type="submission" date="2022-10" db="EMBL/GenBank/DDBJ databases">
        <authorList>
            <person name="Chen Y."/>
            <person name="Dougan E. K."/>
            <person name="Chan C."/>
            <person name="Rhodes N."/>
            <person name="Thang M."/>
        </authorList>
    </citation>
    <scope>NUCLEOTIDE SEQUENCE</scope>
</reference>
<evidence type="ECO:0000313" key="2">
    <source>
        <dbReference type="EMBL" id="CAL4793671.1"/>
    </source>
</evidence>
<organism evidence="1">
    <name type="scientific">Cladocopium goreaui</name>
    <dbReference type="NCBI Taxonomy" id="2562237"/>
    <lineage>
        <taxon>Eukaryota</taxon>
        <taxon>Sar</taxon>
        <taxon>Alveolata</taxon>
        <taxon>Dinophyceae</taxon>
        <taxon>Suessiales</taxon>
        <taxon>Symbiodiniaceae</taxon>
        <taxon>Cladocopium</taxon>
    </lineage>
</organism>
<sequence length="426" mass="47859">MSTWGTCGLLDAIRVCFCQNTSEHGGEAGVRGSRGTFVALNPSEIQSLQLPPQTTATLYEGCCPEAWLEGRVQDILESNPWVAGVLKTNPKDGKLALWFPDQPNWTKHFQVIKVEDAPSLLRTSLDFTVKVGSEVANTAQPLCQITAITEPTRQRWILQMSMSHAVADSHTFYAIHGMLDARSDVCPMEFERVEFNPLTCLKAPLHWKWLFFSCCRLLWLLNPWPKRNEKPVIELRYVKEAWLQRWKSQHDPDLDAPHVSANDLLASWFFSVTQPACGFIPINMRDRMPGLGVQHAGLYTTMLIFYPEEYKRAANIRRAVTRLCPACMPDASRQAPGPGSCCGAVTAWHMFYRDVNLPGCKQLSHFPVTSVWKDYPAMRCPFALIFRPEADRSAMCTVTGAKLPEDPEGPLGDLLGHAGLEVLDLW</sequence>
<dbReference type="AlphaFoldDB" id="A0A9P1GDH6"/>
<dbReference type="EMBL" id="CAMXCT020003804">
    <property type="protein sequence ID" value="CAL1159734.1"/>
    <property type="molecule type" value="Genomic_DNA"/>
</dbReference>
<keyword evidence="3" id="KW-1185">Reference proteome</keyword>
<dbReference type="OrthoDB" id="418976at2759"/>
<evidence type="ECO:0000313" key="3">
    <source>
        <dbReference type="Proteomes" id="UP001152797"/>
    </source>
</evidence>
<reference evidence="2 3" key="2">
    <citation type="submission" date="2024-05" db="EMBL/GenBank/DDBJ databases">
        <authorList>
            <person name="Chen Y."/>
            <person name="Shah S."/>
            <person name="Dougan E. K."/>
            <person name="Thang M."/>
            <person name="Chan C."/>
        </authorList>
    </citation>
    <scope>NUCLEOTIDE SEQUENCE [LARGE SCALE GENOMIC DNA]</scope>
</reference>
<gene>
    <name evidence="1" type="ORF">C1SCF055_LOCUS32004</name>
</gene>
<accession>A0A9P1GDH6</accession>
<dbReference type="EMBL" id="CAMXCT010003804">
    <property type="protein sequence ID" value="CAI4006359.1"/>
    <property type="molecule type" value="Genomic_DNA"/>
</dbReference>